<evidence type="ECO:0000256" key="1">
    <source>
        <dbReference type="SAM" id="MobiDB-lite"/>
    </source>
</evidence>
<organism evidence="2 3">
    <name type="scientific">Rhizoclosmatium globosum</name>
    <dbReference type="NCBI Taxonomy" id="329046"/>
    <lineage>
        <taxon>Eukaryota</taxon>
        <taxon>Fungi</taxon>
        <taxon>Fungi incertae sedis</taxon>
        <taxon>Chytridiomycota</taxon>
        <taxon>Chytridiomycota incertae sedis</taxon>
        <taxon>Chytridiomycetes</taxon>
        <taxon>Chytridiales</taxon>
        <taxon>Chytriomycetaceae</taxon>
        <taxon>Rhizoclosmatium</taxon>
    </lineage>
</organism>
<dbReference type="EMBL" id="MCGO01000051">
    <property type="protein sequence ID" value="ORY37216.1"/>
    <property type="molecule type" value="Genomic_DNA"/>
</dbReference>
<proteinExistence type="predicted"/>
<name>A0A1Y2BR45_9FUNG</name>
<evidence type="ECO:0000313" key="3">
    <source>
        <dbReference type="Proteomes" id="UP000193642"/>
    </source>
</evidence>
<sequence length="75" mass="8454">MSERQGNIMTEFSFMEYTFFKMIERFAEGLKSNKNSSKTAKSTGTSNSSKNLATFASRRESQQGLSDTKGEESKH</sequence>
<accession>A0A1Y2BR45</accession>
<evidence type="ECO:0000313" key="2">
    <source>
        <dbReference type="EMBL" id="ORY37216.1"/>
    </source>
</evidence>
<feature type="region of interest" description="Disordered" evidence="1">
    <location>
        <begin position="31"/>
        <end position="75"/>
    </location>
</feature>
<dbReference type="Proteomes" id="UP000193642">
    <property type="component" value="Unassembled WGS sequence"/>
</dbReference>
<reference evidence="2 3" key="1">
    <citation type="submission" date="2016-07" db="EMBL/GenBank/DDBJ databases">
        <title>Pervasive Adenine N6-methylation of Active Genes in Fungi.</title>
        <authorList>
            <consortium name="DOE Joint Genome Institute"/>
            <person name="Mondo S.J."/>
            <person name="Dannebaum R.O."/>
            <person name="Kuo R.C."/>
            <person name="Labutti K."/>
            <person name="Haridas S."/>
            <person name="Kuo A."/>
            <person name="Salamov A."/>
            <person name="Ahrendt S.R."/>
            <person name="Lipzen A."/>
            <person name="Sullivan W."/>
            <person name="Andreopoulos W.B."/>
            <person name="Clum A."/>
            <person name="Lindquist E."/>
            <person name="Daum C."/>
            <person name="Ramamoorthy G.K."/>
            <person name="Gryganskyi A."/>
            <person name="Culley D."/>
            <person name="Magnuson J.K."/>
            <person name="James T.Y."/>
            <person name="O'Malley M.A."/>
            <person name="Stajich J.E."/>
            <person name="Spatafora J.W."/>
            <person name="Visel A."/>
            <person name="Grigoriev I.V."/>
        </authorList>
    </citation>
    <scope>NUCLEOTIDE SEQUENCE [LARGE SCALE GENOMIC DNA]</scope>
    <source>
        <strain evidence="2 3">JEL800</strain>
    </source>
</reference>
<comment type="caution">
    <text evidence="2">The sequence shown here is derived from an EMBL/GenBank/DDBJ whole genome shotgun (WGS) entry which is preliminary data.</text>
</comment>
<keyword evidence="3" id="KW-1185">Reference proteome</keyword>
<feature type="compositionally biased region" description="Low complexity" evidence="1">
    <location>
        <begin position="32"/>
        <end position="51"/>
    </location>
</feature>
<protein>
    <submittedName>
        <fullName evidence="2">Uncharacterized protein</fullName>
    </submittedName>
</protein>
<dbReference type="AlphaFoldDB" id="A0A1Y2BR45"/>
<gene>
    <name evidence="2" type="ORF">BCR33DRAFT_721579</name>
</gene>